<reference evidence="2 3" key="1">
    <citation type="journal article" date="2020" name="Nat. Food">
        <title>A phased Vanilla planifolia genome enables genetic improvement of flavour and production.</title>
        <authorList>
            <person name="Hasing T."/>
            <person name="Tang H."/>
            <person name="Brym M."/>
            <person name="Khazi F."/>
            <person name="Huang T."/>
            <person name="Chambers A.H."/>
        </authorList>
    </citation>
    <scope>NUCLEOTIDE SEQUENCE [LARGE SCALE GENOMIC DNA]</scope>
    <source>
        <tissue evidence="2">Leaf</tissue>
    </source>
</reference>
<accession>A0A835UF30</accession>
<dbReference type="Proteomes" id="UP000639772">
    <property type="component" value="Chromosome 12"/>
</dbReference>
<evidence type="ECO:0000313" key="3">
    <source>
        <dbReference type="Proteomes" id="UP000639772"/>
    </source>
</evidence>
<dbReference type="AlphaFoldDB" id="A0A835UF30"/>
<protein>
    <submittedName>
        <fullName evidence="2">Uncharacterized protein</fullName>
    </submittedName>
</protein>
<sequence length="207" mass="23508">MLILAPSTPSNVNERSNTSEDKEGDIESSLEVLILLKKSMLEKQWELSFNHVKTTICPEENSRVVEVSRSGVSARQRRANAKRKIHDNDASKIYMDKHKQHSFVVNRELPYTSITSKARGTPRDDLLSHSEVVPLSRKIRIGISIEEHRIKSQTSLSFTTKANRSLYLDCATTFVLELSCLNILLSSSRNLFSIGNFLSNIFYCTNF</sequence>
<gene>
    <name evidence="2" type="ORF">HPP92_022420</name>
</gene>
<dbReference type="EMBL" id="JADCNM010000012">
    <property type="protein sequence ID" value="KAG0459292.1"/>
    <property type="molecule type" value="Genomic_DNA"/>
</dbReference>
<name>A0A835UF30_VANPL</name>
<proteinExistence type="predicted"/>
<feature type="compositionally biased region" description="Polar residues" evidence="1">
    <location>
        <begin position="7"/>
        <end position="16"/>
    </location>
</feature>
<comment type="caution">
    <text evidence="2">The sequence shown here is derived from an EMBL/GenBank/DDBJ whole genome shotgun (WGS) entry which is preliminary data.</text>
</comment>
<organism evidence="2 3">
    <name type="scientific">Vanilla planifolia</name>
    <name type="common">Vanilla</name>
    <dbReference type="NCBI Taxonomy" id="51239"/>
    <lineage>
        <taxon>Eukaryota</taxon>
        <taxon>Viridiplantae</taxon>
        <taxon>Streptophyta</taxon>
        <taxon>Embryophyta</taxon>
        <taxon>Tracheophyta</taxon>
        <taxon>Spermatophyta</taxon>
        <taxon>Magnoliopsida</taxon>
        <taxon>Liliopsida</taxon>
        <taxon>Asparagales</taxon>
        <taxon>Orchidaceae</taxon>
        <taxon>Vanilloideae</taxon>
        <taxon>Vanilleae</taxon>
        <taxon>Vanilla</taxon>
    </lineage>
</organism>
<evidence type="ECO:0000313" key="2">
    <source>
        <dbReference type="EMBL" id="KAG0459292.1"/>
    </source>
</evidence>
<dbReference type="OrthoDB" id="2012130at2759"/>
<evidence type="ECO:0000256" key="1">
    <source>
        <dbReference type="SAM" id="MobiDB-lite"/>
    </source>
</evidence>
<feature type="region of interest" description="Disordered" evidence="1">
    <location>
        <begin position="1"/>
        <end position="24"/>
    </location>
</feature>